<proteinExistence type="inferred from homology"/>
<dbReference type="InParanoid" id="A0A507AM88"/>
<evidence type="ECO:0000256" key="6">
    <source>
        <dbReference type="ARBA" id="ARBA00023242"/>
    </source>
</evidence>
<dbReference type="GO" id="GO:0016491">
    <property type="term" value="F:oxidoreductase activity"/>
    <property type="evidence" value="ECO:0007669"/>
    <property type="project" value="UniProtKB-KW"/>
</dbReference>
<evidence type="ECO:0000313" key="8">
    <source>
        <dbReference type="EMBL" id="TPX08753.1"/>
    </source>
</evidence>
<evidence type="ECO:0000313" key="9">
    <source>
        <dbReference type="Proteomes" id="UP000319257"/>
    </source>
</evidence>
<evidence type="ECO:0000256" key="1">
    <source>
        <dbReference type="ARBA" id="ARBA00004123"/>
    </source>
</evidence>
<dbReference type="RefSeq" id="XP_030990464.1">
    <property type="nucleotide sequence ID" value="XM_031144820.1"/>
</dbReference>
<comment type="similarity">
    <text evidence="3">Belongs to the nitroreductase family.</text>
</comment>
<sequence>MNALRTALSRSRLPLLRSSAVITAKPITAAHRRPFASTTPAATATAAMSKLSADTVLEHVRNRRTYYGLTKSLGDLTPARVEEIVKESLKHVPSSFNSQSNRVVVLFGAHHDKLWDLTAETLRAIVPAEQWPSTEQRIAGFKAGAASVLFFEDDAVVRHMQEQFAIYADRFAPWAGHSSAMLQLVVWTALEAEGLGANLQHYNPLIDDKVRKEWEVPETWRLTAQLVVGARNGGPGAPGQEKTFKPFSETYKSYGA</sequence>
<keyword evidence="9" id="KW-1185">Reference proteome</keyword>
<reference evidence="8 9" key="1">
    <citation type="submission" date="2019-06" db="EMBL/GenBank/DDBJ databases">
        <title>Draft genome sequence of the filamentous fungus Phialemoniopsis curvata isolated from diesel fuel.</title>
        <authorList>
            <person name="Varaljay V.A."/>
            <person name="Lyon W.J."/>
            <person name="Crouch A.L."/>
            <person name="Drake C.E."/>
            <person name="Hollomon J.M."/>
            <person name="Nadeau L.J."/>
            <person name="Nunn H.S."/>
            <person name="Stevenson B.S."/>
            <person name="Bojanowski C.L."/>
            <person name="Crookes-Goodson W.J."/>
        </authorList>
    </citation>
    <scope>NUCLEOTIDE SEQUENCE [LARGE SCALE GENOMIC DNA]</scope>
    <source>
        <strain evidence="8 9">D216</strain>
    </source>
</reference>
<dbReference type="AlphaFoldDB" id="A0A507AM88"/>
<evidence type="ECO:0000256" key="5">
    <source>
        <dbReference type="ARBA" id="ARBA00023002"/>
    </source>
</evidence>
<keyword evidence="4" id="KW-0963">Cytoplasm</keyword>
<accession>A0A507AM88</accession>
<dbReference type="FunFam" id="3.40.109.10:FF:000001">
    <property type="entry name" value="Nitroreductase family"/>
    <property type="match status" value="1"/>
</dbReference>
<dbReference type="FunCoup" id="A0A507AM88">
    <property type="interactions" value="14"/>
</dbReference>
<dbReference type="InterPro" id="IPR029479">
    <property type="entry name" value="Nitroreductase"/>
</dbReference>
<feature type="domain" description="Nitroreductase" evidence="7">
    <location>
        <begin position="60"/>
        <end position="229"/>
    </location>
</feature>
<keyword evidence="6" id="KW-0539">Nucleus</keyword>
<comment type="caution">
    <text evidence="8">The sequence shown here is derived from an EMBL/GenBank/DDBJ whole genome shotgun (WGS) entry which is preliminary data.</text>
</comment>
<dbReference type="PANTHER" id="PTHR43035">
    <property type="entry name" value="FATTY ACID REPRESSION MUTANT PROTEIN 2-RELATED"/>
    <property type="match status" value="1"/>
</dbReference>
<protein>
    <recommendedName>
        <fullName evidence="7">Nitroreductase domain-containing protein</fullName>
    </recommendedName>
</protein>
<dbReference type="SUPFAM" id="SSF55469">
    <property type="entry name" value="FMN-dependent nitroreductase-like"/>
    <property type="match status" value="1"/>
</dbReference>
<dbReference type="InterPro" id="IPR033877">
    <property type="entry name" value="Frm2/Hbn1"/>
</dbReference>
<dbReference type="GO" id="GO:0005634">
    <property type="term" value="C:nucleus"/>
    <property type="evidence" value="ECO:0007669"/>
    <property type="project" value="UniProtKB-SubCell"/>
</dbReference>
<keyword evidence="5" id="KW-0560">Oxidoreductase</keyword>
<dbReference type="CDD" id="cd02140">
    <property type="entry name" value="Frm2-like"/>
    <property type="match status" value="1"/>
</dbReference>
<dbReference type="STRING" id="1093900.A0A507AM88"/>
<evidence type="ECO:0000259" key="7">
    <source>
        <dbReference type="Pfam" id="PF00881"/>
    </source>
</evidence>
<dbReference type="Pfam" id="PF00881">
    <property type="entry name" value="Nitroreductase"/>
    <property type="match status" value="1"/>
</dbReference>
<evidence type="ECO:0000256" key="2">
    <source>
        <dbReference type="ARBA" id="ARBA00004496"/>
    </source>
</evidence>
<dbReference type="OrthoDB" id="2138173at2759"/>
<gene>
    <name evidence="8" type="ORF">E0L32_009815</name>
</gene>
<evidence type="ECO:0000256" key="3">
    <source>
        <dbReference type="ARBA" id="ARBA00007118"/>
    </source>
</evidence>
<dbReference type="Proteomes" id="UP000319257">
    <property type="component" value="Unassembled WGS sequence"/>
</dbReference>
<dbReference type="InterPro" id="IPR000415">
    <property type="entry name" value="Nitroreductase-like"/>
</dbReference>
<evidence type="ECO:0000256" key="4">
    <source>
        <dbReference type="ARBA" id="ARBA00022490"/>
    </source>
</evidence>
<organism evidence="8 9">
    <name type="scientific">Thyridium curvatum</name>
    <dbReference type="NCBI Taxonomy" id="1093900"/>
    <lineage>
        <taxon>Eukaryota</taxon>
        <taxon>Fungi</taxon>
        <taxon>Dikarya</taxon>
        <taxon>Ascomycota</taxon>
        <taxon>Pezizomycotina</taxon>
        <taxon>Sordariomycetes</taxon>
        <taxon>Sordariomycetidae</taxon>
        <taxon>Thyridiales</taxon>
        <taxon>Thyridiaceae</taxon>
        <taxon>Thyridium</taxon>
    </lineage>
</organism>
<dbReference type="GO" id="GO:0034599">
    <property type="term" value="P:cellular response to oxidative stress"/>
    <property type="evidence" value="ECO:0007669"/>
    <property type="project" value="InterPro"/>
</dbReference>
<dbReference type="Gene3D" id="3.40.109.10">
    <property type="entry name" value="NADH Oxidase"/>
    <property type="match status" value="1"/>
</dbReference>
<comment type="subcellular location">
    <subcellularLocation>
        <location evidence="2">Cytoplasm</location>
    </subcellularLocation>
    <subcellularLocation>
        <location evidence="1">Nucleus</location>
    </subcellularLocation>
</comment>
<name>A0A507AM88_9PEZI</name>
<dbReference type="GO" id="GO:0005737">
    <property type="term" value="C:cytoplasm"/>
    <property type="evidence" value="ECO:0007669"/>
    <property type="project" value="UniProtKB-SubCell"/>
</dbReference>
<dbReference type="GeneID" id="41977262"/>
<dbReference type="PANTHER" id="PTHR43035:SF1">
    <property type="entry name" value="FATTY ACID REPRESSION MUTANT PROTEIN 2-RELATED"/>
    <property type="match status" value="1"/>
</dbReference>
<dbReference type="EMBL" id="SKBQ01000074">
    <property type="protein sequence ID" value="TPX08753.1"/>
    <property type="molecule type" value="Genomic_DNA"/>
</dbReference>